<protein>
    <submittedName>
        <fullName evidence="2">Uncharacterized protein</fullName>
    </submittedName>
</protein>
<evidence type="ECO:0000313" key="2">
    <source>
        <dbReference type="EMBL" id="GFC86968.1"/>
    </source>
</evidence>
<proteinExistence type="predicted"/>
<sequence length="135" mass="14026">GDAAADLRGHVADLWLLRVSRHRQGRLHGAAVGDYAVHPSDPAHAHRHGQGLEDGGDGTSGAPYRILGGGPGNASRFSRGTGLSADDTATGAEYRRPSAAAGEDGEAVEDLIFAVHGFDQYREGTTISRGTGARR</sequence>
<dbReference type="AlphaFoldDB" id="A0A699RNJ4"/>
<evidence type="ECO:0000256" key="1">
    <source>
        <dbReference type="SAM" id="MobiDB-lite"/>
    </source>
</evidence>
<comment type="caution">
    <text evidence="2">The sequence shown here is derived from an EMBL/GenBank/DDBJ whole genome shotgun (WGS) entry which is preliminary data.</text>
</comment>
<reference evidence="2" key="1">
    <citation type="journal article" date="2019" name="Sci. Rep.">
        <title>Draft genome of Tanacetum cinerariifolium, the natural source of mosquito coil.</title>
        <authorList>
            <person name="Yamashiro T."/>
            <person name="Shiraishi A."/>
            <person name="Satake H."/>
            <person name="Nakayama K."/>
        </authorList>
    </citation>
    <scope>NUCLEOTIDE SEQUENCE</scope>
</reference>
<dbReference type="EMBL" id="BKCJ011107948">
    <property type="protein sequence ID" value="GFC86968.1"/>
    <property type="molecule type" value="Genomic_DNA"/>
</dbReference>
<name>A0A699RNJ4_TANCI</name>
<organism evidence="2">
    <name type="scientific">Tanacetum cinerariifolium</name>
    <name type="common">Dalmatian daisy</name>
    <name type="synonym">Chrysanthemum cinerariifolium</name>
    <dbReference type="NCBI Taxonomy" id="118510"/>
    <lineage>
        <taxon>Eukaryota</taxon>
        <taxon>Viridiplantae</taxon>
        <taxon>Streptophyta</taxon>
        <taxon>Embryophyta</taxon>
        <taxon>Tracheophyta</taxon>
        <taxon>Spermatophyta</taxon>
        <taxon>Magnoliopsida</taxon>
        <taxon>eudicotyledons</taxon>
        <taxon>Gunneridae</taxon>
        <taxon>Pentapetalae</taxon>
        <taxon>asterids</taxon>
        <taxon>campanulids</taxon>
        <taxon>Asterales</taxon>
        <taxon>Asteraceae</taxon>
        <taxon>Asteroideae</taxon>
        <taxon>Anthemideae</taxon>
        <taxon>Anthemidinae</taxon>
        <taxon>Tanacetum</taxon>
    </lineage>
</organism>
<feature type="non-terminal residue" evidence="2">
    <location>
        <position position="1"/>
    </location>
</feature>
<accession>A0A699RNJ4</accession>
<gene>
    <name evidence="2" type="ORF">Tci_858938</name>
</gene>
<feature type="region of interest" description="Disordered" evidence="1">
    <location>
        <begin position="37"/>
        <end position="104"/>
    </location>
</feature>